<dbReference type="AlphaFoldDB" id="A0A0E0R7G6"/>
<accession>A0A0E0R7G6</accession>
<feature type="region of interest" description="Disordered" evidence="1">
    <location>
        <begin position="121"/>
        <end position="142"/>
    </location>
</feature>
<evidence type="ECO:0000313" key="3">
    <source>
        <dbReference type="Proteomes" id="UP000008022"/>
    </source>
</evidence>
<sequence length="189" mass="20119">MTGGAHNLFSSLFSFSLSSSTSRPSGSSRGDAARAARPAEGDPTVTRGGSGKTPVSSCLQSRHRTARGRAAPHGRHGRARKNRRESPRDGMSTVTSLGGASELGLVTIMALIDEIRNRRSNRSEDLPRDGGMTKFRGGGGAGKKLQHAHKMFDEMCRRVSEGLVLEAKIYKLTSSWPTGLDAGLEAVRA</sequence>
<feature type="compositionally biased region" description="Basic residues" evidence="1">
    <location>
        <begin position="61"/>
        <end position="83"/>
    </location>
</feature>
<protein>
    <submittedName>
        <fullName evidence="2">Uncharacterized protein</fullName>
    </submittedName>
</protein>
<evidence type="ECO:0000313" key="2">
    <source>
        <dbReference type="EnsemblPlants" id="ORUFI11G11620.1"/>
    </source>
</evidence>
<reference evidence="2" key="2">
    <citation type="submission" date="2015-06" db="UniProtKB">
        <authorList>
            <consortium name="EnsemblPlants"/>
        </authorList>
    </citation>
    <scope>IDENTIFICATION</scope>
</reference>
<feature type="compositionally biased region" description="Low complexity" evidence="1">
    <location>
        <begin position="16"/>
        <end position="30"/>
    </location>
</feature>
<dbReference type="Gramene" id="ORUFI11G11620.1">
    <property type="protein sequence ID" value="ORUFI11G11620.1"/>
    <property type="gene ID" value="ORUFI11G11620"/>
</dbReference>
<dbReference type="HOGENOM" id="CLU_123579_0_0_1"/>
<feature type="compositionally biased region" description="Basic and acidic residues" evidence="1">
    <location>
        <begin position="31"/>
        <end position="40"/>
    </location>
</feature>
<dbReference type="Proteomes" id="UP000008022">
    <property type="component" value="Unassembled WGS sequence"/>
</dbReference>
<name>A0A0E0R7G6_ORYRU</name>
<organism evidence="2 3">
    <name type="scientific">Oryza rufipogon</name>
    <name type="common">Brownbeard rice</name>
    <name type="synonym">Asian wild rice</name>
    <dbReference type="NCBI Taxonomy" id="4529"/>
    <lineage>
        <taxon>Eukaryota</taxon>
        <taxon>Viridiplantae</taxon>
        <taxon>Streptophyta</taxon>
        <taxon>Embryophyta</taxon>
        <taxon>Tracheophyta</taxon>
        <taxon>Spermatophyta</taxon>
        <taxon>Magnoliopsida</taxon>
        <taxon>Liliopsida</taxon>
        <taxon>Poales</taxon>
        <taxon>Poaceae</taxon>
        <taxon>BOP clade</taxon>
        <taxon>Oryzoideae</taxon>
        <taxon>Oryzeae</taxon>
        <taxon>Oryzinae</taxon>
        <taxon>Oryza</taxon>
    </lineage>
</organism>
<reference evidence="3" key="1">
    <citation type="submission" date="2013-06" db="EMBL/GenBank/DDBJ databases">
        <authorList>
            <person name="Zhao Q."/>
        </authorList>
    </citation>
    <scope>NUCLEOTIDE SEQUENCE</scope>
    <source>
        <strain evidence="3">cv. W1943</strain>
    </source>
</reference>
<dbReference type="EnsemblPlants" id="ORUFI11G11620.1">
    <property type="protein sequence ID" value="ORUFI11G11620.1"/>
    <property type="gene ID" value="ORUFI11G11620"/>
</dbReference>
<feature type="region of interest" description="Disordered" evidence="1">
    <location>
        <begin position="16"/>
        <end position="97"/>
    </location>
</feature>
<keyword evidence="3" id="KW-1185">Reference proteome</keyword>
<evidence type="ECO:0000256" key="1">
    <source>
        <dbReference type="SAM" id="MobiDB-lite"/>
    </source>
</evidence>
<proteinExistence type="predicted"/>